<keyword evidence="1" id="KW-0805">Transcription regulation</keyword>
<comment type="caution">
    <text evidence="6">The sequence shown here is derived from an EMBL/GenBank/DDBJ whole genome shotgun (WGS) entry which is preliminary data.</text>
</comment>
<dbReference type="AlphaFoldDB" id="A0A560MIW3"/>
<evidence type="ECO:0000313" key="7">
    <source>
        <dbReference type="Proteomes" id="UP000321304"/>
    </source>
</evidence>
<dbReference type="GO" id="GO:0000976">
    <property type="term" value="F:transcription cis-regulatory region binding"/>
    <property type="evidence" value="ECO:0007669"/>
    <property type="project" value="TreeGrafter"/>
</dbReference>
<evidence type="ECO:0000313" key="6">
    <source>
        <dbReference type="EMBL" id="TWC07310.1"/>
    </source>
</evidence>
<dbReference type="Gene3D" id="1.10.357.10">
    <property type="entry name" value="Tetracycline Repressor, domain 2"/>
    <property type="match status" value="1"/>
</dbReference>
<dbReference type="SUPFAM" id="SSF46689">
    <property type="entry name" value="Homeodomain-like"/>
    <property type="match status" value="1"/>
</dbReference>
<evidence type="ECO:0000256" key="1">
    <source>
        <dbReference type="ARBA" id="ARBA00023015"/>
    </source>
</evidence>
<evidence type="ECO:0000256" key="3">
    <source>
        <dbReference type="ARBA" id="ARBA00023163"/>
    </source>
</evidence>
<dbReference type="PROSITE" id="PS50977">
    <property type="entry name" value="HTH_TETR_2"/>
    <property type="match status" value="1"/>
</dbReference>
<dbReference type="InterPro" id="IPR001647">
    <property type="entry name" value="HTH_TetR"/>
</dbReference>
<evidence type="ECO:0000256" key="2">
    <source>
        <dbReference type="ARBA" id="ARBA00023125"/>
    </source>
</evidence>
<dbReference type="InterPro" id="IPR009057">
    <property type="entry name" value="Homeodomain-like_sf"/>
</dbReference>
<feature type="domain" description="HTH tetR-type" evidence="5">
    <location>
        <begin position="11"/>
        <end position="71"/>
    </location>
</feature>
<dbReference type="PANTHER" id="PTHR30055">
    <property type="entry name" value="HTH-TYPE TRANSCRIPTIONAL REGULATOR RUTR"/>
    <property type="match status" value="1"/>
</dbReference>
<dbReference type="PANTHER" id="PTHR30055:SF234">
    <property type="entry name" value="HTH-TYPE TRANSCRIPTIONAL REGULATOR BETI"/>
    <property type="match status" value="1"/>
</dbReference>
<proteinExistence type="predicted"/>
<reference evidence="6 7" key="1">
    <citation type="submission" date="2019-06" db="EMBL/GenBank/DDBJ databases">
        <title>Genomic Encyclopedia of Type Strains, Phase IV (KMG-V): Genome sequencing to study the core and pangenomes of soil and plant-associated prokaryotes.</title>
        <authorList>
            <person name="Whitman W."/>
        </authorList>
    </citation>
    <scope>NUCLEOTIDE SEQUENCE [LARGE SCALE GENOMIC DNA]</scope>
    <source>
        <strain evidence="6 7">BR 10355</strain>
    </source>
</reference>
<dbReference type="FunFam" id="1.10.10.60:FF:000141">
    <property type="entry name" value="TetR family transcriptional regulator"/>
    <property type="match status" value="1"/>
</dbReference>
<sequence>MTNKLTHDEAEARRQKILAAARWCFLNFGFSKTSLDDIGKRAGISRTLLYRTFKDKENIFTAVFADWLISRHPAAKKAALGAGSPGERLLEVCKLMVIEPWADMVGAPMAGEFFDVCARLDPQIEARHRSVATECVARILGGDEAAAEVFVLGLDGLLSDEPTTVVLEQRVQLLAARFAPPNKRK</sequence>
<dbReference type="Proteomes" id="UP000321304">
    <property type="component" value="Unassembled WGS sequence"/>
</dbReference>
<organism evidence="6 7">
    <name type="scientific">Bradyrhizobium macuxiense</name>
    <dbReference type="NCBI Taxonomy" id="1755647"/>
    <lineage>
        <taxon>Bacteria</taxon>
        <taxon>Pseudomonadati</taxon>
        <taxon>Pseudomonadota</taxon>
        <taxon>Alphaproteobacteria</taxon>
        <taxon>Hyphomicrobiales</taxon>
        <taxon>Nitrobacteraceae</taxon>
        <taxon>Bradyrhizobium</taxon>
    </lineage>
</organism>
<keyword evidence="2 4" id="KW-0238">DNA-binding</keyword>
<dbReference type="InterPro" id="IPR050109">
    <property type="entry name" value="HTH-type_TetR-like_transc_reg"/>
</dbReference>
<keyword evidence="7" id="KW-1185">Reference proteome</keyword>
<evidence type="ECO:0000259" key="5">
    <source>
        <dbReference type="PROSITE" id="PS50977"/>
    </source>
</evidence>
<protein>
    <submittedName>
        <fullName evidence="6">TetR family transcriptional regulator</fullName>
    </submittedName>
</protein>
<dbReference type="GO" id="GO:0003700">
    <property type="term" value="F:DNA-binding transcription factor activity"/>
    <property type="evidence" value="ECO:0007669"/>
    <property type="project" value="TreeGrafter"/>
</dbReference>
<evidence type="ECO:0000256" key="4">
    <source>
        <dbReference type="PROSITE-ProRule" id="PRU00335"/>
    </source>
</evidence>
<dbReference type="EMBL" id="VITY01000001">
    <property type="protein sequence ID" value="TWC07310.1"/>
    <property type="molecule type" value="Genomic_DNA"/>
</dbReference>
<accession>A0A560MIW3</accession>
<feature type="DNA-binding region" description="H-T-H motif" evidence="4">
    <location>
        <begin position="34"/>
        <end position="53"/>
    </location>
</feature>
<name>A0A560MIW3_9BRAD</name>
<dbReference type="PRINTS" id="PR00455">
    <property type="entry name" value="HTHTETR"/>
</dbReference>
<dbReference type="OrthoDB" id="9802802at2"/>
<keyword evidence="3" id="KW-0804">Transcription</keyword>
<dbReference type="RefSeq" id="WP_146984468.1">
    <property type="nucleotide sequence ID" value="NZ_VITY01000001.1"/>
</dbReference>
<dbReference type="Pfam" id="PF00440">
    <property type="entry name" value="TetR_N"/>
    <property type="match status" value="1"/>
</dbReference>
<gene>
    <name evidence="6" type="ORF">FBZ93_101602</name>
</gene>